<comment type="subcellular location">
    <subcellularLocation>
        <location evidence="1">Membrane</location>
    </subcellularLocation>
</comment>
<gene>
    <name evidence="5" type="ORF">A2Y84_00940</name>
</gene>
<name>A0A1G1YY34_9BACT</name>
<feature type="domain" description="Penicillin-binding protein transpeptidase" evidence="3">
    <location>
        <begin position="232"/>
        <end position="510"/>
    </location>
</feature>
<dbReference type="EMBL" id="MHIT01000001">
    <property type="protein sequence ID" value="OGY57275.1"/>
    <property type="molecule type" value="Genomic_DNA"/>
</dbReference>
<dbReference type="InterPro" id="IPR050515">
    <property type="entry name" value="Beta-lactam/transpept"/>
</dbReference>
<evidence type="ECO:0000259" key="4">
    <source>
        <dbReference type="Pfam" id="PF03717"/>
    </source>
</evidence>
<sequence length="544" mass="58671">MAGRFTALAFIFGLIYALLGLRCFDIQVKEGEDYSARASSINASDDLLTPRRGSINLSTRGGGKIPVAINKEYPIIYAVPREIKDPSAAAAALDPIVEDKTQGELEAALSKENDPYEPLIKKPTDQQLAAVNSLELGGIYVKTGLSRYYPLGDKVAHVLGFATTNDLLWSGQYGIENYYDQRLGGVAGASEGDKITAPLHGNDIQLTIDADIQTQAESVLEDLVNNFEGKSGLVIVAEPDTGKILAMAGYPDFNPNFYGQSDIGAFLNPAVQSVYEPGSIFKVITMAAALDAGRITPTTTYYDSGELTLNGHTIKNWDLKANGTVTMTNVIERSINTGAAFAESQLGHEDFYAYLKKFGLKEKTEIDLPGEVTGSLNPLEEDVRDINFATASFGQGISTTPVRLLMSVAAIANGGKLMRPYLNTDNRPQEIRRVISRGASRQVVEMMVSAVDKAGLAKIDGYNVAGKTGTAQVPRLNGGGYTDEVINTYIGFAPAYDPEFIILIRLDKPAGAPLAGLTIVPAFRQLAEFVINYYNIPPDRIGEE</sequence>
<dbReference type="Pfam" id="PF03717">
    <property type="entry name" value="PBP_dimer"/>
    <property type="match status" value="1"/>
</dbReference>
<protein>
    <recommendedName>
        <fullName evidence="7">Penicillin-binding protein transpeptidase domain-containing protein</fullName>
    </recommendedName>
</protein>
<dbReference type="AlphaFoldDB" id="A0A1G1YY34"/>
<dbReference type="GO" id="GO:0071555">
    <property type="term" value="P:cell wall organization"/>
    <property type="evidence" value="ECO:0007669"/>
    <property type="project" value="TreeGrafter"/>
</dbReference>
<dbReference type="Pfam" id="PF00905">
    <property type="entry name" value="Transpeptidase"/>
    <property type="match status" value="1"/>
</dbReference>
<dbReference type="Proteomes" id="UP000177062">
    <property type="component" value="Unassembled WGS sequence"/>
</dbReference>
<evidence type="ECO:0000313" key="6">
    <source>
        <dbReference type="Proteomes" id="UP000177062"/>
    </source>
</evidence>
<accession>A0A1G1YY34</accession>
<dbReference type="Gene3D" id="3.90.1310.10">
    <property type="entry name" value="Penicillin-binding protein 2a (Domain 2)"/>
    <property type="match status" value="1"/>
</dbReference>
<dbReference type="Gene3D" id="3.30.450.330">
    <property type="match status" value="1"/>
</dbReference>
<dbReference type="PANTHER" id="PTHR30627:SF1">
    <property type="entry name" value="PEPTIDOGLYCAN D,D-TRANSPEPTIDASE FTSI"/>
    <property type="match status" value="1"/>
</dbReference>
<reference evidence="5 6" key="1">
    <citation type="journal article" date="2016" name="Nat. Commun.">
        <title>Thousands of microbial genomes shed light on interconnected biogeochemical processes in an aquifer system.</title>
        <authorList>
            <person name="Anantharaman K."/>
            <person name="Brown C.T."/>
            <person name="Hug L.A."/>
            <person name="Sharon I."/>
            <person name="Castelle C.J."/>
            <person name="Probst A.J."/>
            <person name="Thomas B.C."/>
            <person name="Singh A."/>
            <person name="Wilkins M.J."/>
            <person name="Karaoz U."/>
            <person name="Brodie E.L."/>
            <person name="Williams K.H."/>
            <person name="Hubbard S.S."/>
            <person name="Banfield J.F."/>
        </authorList>
    </citation>
    <scope>NUCLEOTIDE SEQUENCE [LARGE SCALE GENOMIC DNA]</scope>
</reference>
<evidence type="ECO:0000259" key="3">
    <source>
        <dbReference type="Pfam" id="PF00905"/>
    </source>
</evidence>
<keyword evidence="2" id="KW-0472">Membrane</keyword>
<dbReference type="GO" id="GO:0008658">
    <property type="term" value="F:penicillin binding"/>
    <property type="evidence" value="ECO:0007669"/>
    <property type="project" value="InterPro"/>
</dbReference>
<evidence type="ECO:0000256" key="2">
    <source>
        <dbReference type="ARBA" id="ARBA00023136"/>
    </source>
</evidence>
<dbReference type="InterPro" id="IPR036138">
    <property type="entry name" value="PBP_dimer_sf"/>
</dbReference>
<feature type="domain" description="Penicillin-binding protein dimerisation" evidence="4">
    <location>
        <begin position="66"/>
        <end position="191"/>
    </location>
</feature>
<evidence type="ECO:0000256" key="1">
    <source>
        <dbReference type="ARBA" id="ARBA00004370"/>
    </source>
</evidence>
<proteinExistence type="predicted"/>
<evidence type="ECO:0008006" key="7">
    <source>
        <dbReference type="Google" id="ProtNLM"/>
    </source>
</evidence>
<dbReference type="InterPro" id="IPR001460">
    <property type="entry name" value="PCN-bd_Tpept"/>
</dbReference>
<organism evidence="5 6">
    <name type="scientific">Candidatus Colwellbacteria bacterium RBG_13_48_8</name>
    <dbReference type="NCBI Taxonomy" id="1797685"/>
    <lineage>
        <taxon>Bacteria</taxon>
        <taxon>Candidatus Colwelliibacteriota</taxon>
    </lineage>
</organism>
<comment type="caution">
    <text evidence="5">The sequence shown here is derived from an EMBL/GenBank/DDBJ whole genome shotgun (WGS) entry which is preliminary data.</text>
</comment>
<dbReference type="PANTHER" id="PTHR30627">
    <property type="entry name" value="PEPTIDOGLYCAN D,D-TRANSPEPTIDASE"/>
    <property type="match status" value="1"/>
</dbReference>
<dbReference type="InterPro" id="IPR012338">
    <property type="entry name" value="Beta-lactam/transpept-like"/>
</dbReference>
<dbReference type="Gene3D" id="3.40.710.10">
    <property type="entry name" value="DD-peptidase/beta-lactamase superfamily"/>
    <property type="match status" value="1"/>
</dbReference>
<dbReference type="GO" id="GO:0005886">
    <property type="term" value="C:plasma membrane"/>
    <property type="evidence" value="ECO:0007669"/>
    <property type="project" value="TreeGrafter"/>
</dbReference>
<dbReference type="SUPFAM" id="SSF56519">
    <property type="entry name" value="Penicillin binding protein dimerisation domain"/>
    <property type="match status" value="1"/>
</dbReference>
<dbReference type="SUPFAM" id="SSF56601">
    <property type="entry name" value="beta-lactamase/transpeptidase-like"/>
    <property type="match status" value="1"/>
</dbReference>
<evidence type="ECO:0000313" key="5">
    <source>
        <dbReference type="EMBL" id="OGY57275.1"/>
    </source>
</evidence>
<dbReference type="InterPro" id="IPR005311">
    <property type="entry name" value="PBP_dimer"/>
</dbReference>